<feature type="compositionally biased region" description="Basic residues" evidence="1">
    <location>
        <begin position="1"/>
        <end position="15"/>
    </location>
</feature>
<feature type="region of interest" description="Disordered" evidence="1">
    <location>
        <begin position="1"/>
        <end position="24"/>
    </location>
</feature>
<dbReference type="Proteomes" id="UP000887013">
    <property type="component" value="Unassembled WGS sequence"/>
</dbReference>
<gene>
    <name evidence="2" type="ORF">NPIL_189701</name>
</gene>
<comment type="caution">
    <text evidence="2">The sequence shown here is derived from an EMBL/GenBank/DDBJ whole genome shotgun (WGS) entry which is preliminary data.</text>
</comment>
<evidence type="ECO:0000313" key="2">
    <source>
        <dbReference type="EMBL" id="GFT78710.1"/>
    </source>
</evidence>
<dbReference type="EMBL" id="BMAW01022659">
    <property type="protein sequence ID" value="GFT78710.1"/>
    <property type="molecule type" value="Genomic_DNA"/>
</dbReference>
<dbReference type="OrthoDB" id="10304707at2759"/>
<accession>A0A8X6U3T3</accession>
<reference evidence="2" key="1">
    <citation type="submission" date="2020-08" db="EMBL/GenBank/DDBJ databases">
        <title>Multicomponent nature underlies the extraordinary mechanical properties of spider dragline silk.</title>
        <authorList>
            <person name="Kono N."/>
            <person name="Nakamura H."/>
            <person name="Mori M."/>
            <person name="Yoshida Y."/>
            <person name="Ohtoshi R."/>
            <person name="Malay A.D."/>
            <person name="Moran D.A.P."/>
            <person name="Tomita M."/>
            <person name="Numata K."/>
            <person name="Arakawa K."/>
        </authorList>
    </citation>
    <scope>NUCLEOTIDE SEQUENCE</scope>
</reference>
<keyword evidence="3" id="KW-1185">Reference proteome</keyword>
<evidence type="ECO:0000256" key="1">
    <source>
        <dbReference type="SAM" id="MobiDB-lite"/>
    </source>
</evidence>
<protein>
    <submittedName>
        <fullName evidence="2">Uncharacterized protein</fullName>
    </submittedName>
</protein>
<organism evidence="2 3">
    <name type="scientific">Nephila pilipes</name>
    <name type="common">Giant wood spider</name>
    <name type="synonym">Nephila maculata</name>
    <dbReference type="NCBI Taxonomy" id="299642"/>
    <lineage>
        <taxon>Eukaryota</taxon>
        <taxon>Metazoa</taxon>
        <taxon>Ecdysozoa</taxon>
        <taxon>Arthropoda</taxon>
        <taxon>Chelicerata</taxon>
        <taxon>Arachnida</taxon>
        <taxon>Araneae</taxon>
        <taxon>Araneomorphae</taxon>
        <taxon>Entelegynae</taxon>
        <taxon>Araneoidea</taxon>
        <taxon>Nephilidae</taxon>
        <taxon>Nephila</taxon>
    </lineage>
</organism>
<dbReference type="AlphaFoldDB" id="A0A8X6U3T3"/>
<sequence>MPSSKRKHIRLRKKSSSSWKPLKNTKAYYPHPRLKLLGTTPSFRQMRKENLFPTGIGTPQTVGDQIYSDAKRAKTKTADKKGTSRNGYQSWMHFHKWVISDLKCMDSWQRPSGLLSWKQVQFDTI</sequence>
<proteinExistence type="predicted"/>
<evidence type="ECO:0000313" key="3">
    <source>
        <dbReference type="Proteomes" id="UP000887013"/>
    </source>
</evidence>
<name>A0A8X6U3T3_NEPPI</name>